<evidence type="ECO:0000313" key="3">
    <source>
        <dbReference type="Proteomes" id="UP000199034"/>
    </source>
</evidence>
<feature type="compositionally biased region" description="Acidic residues" evidence="1">
    <location>
        <begin position="133"/>
        <end position="142"/>
    </location>
</feature>
<dbReference type="InterPro" id="IPR024248">
    <property type="entry name" value="DUF2695"/>
</dbReference>
<evidence type="ECO:0000256" key="1">
    <source>
        <dbReference type="SAM" id="MobiDB-lite"/>
    </source>
</evidence>
<dbReference type="STRING" id="1045774.SAMN05421872_108275"/>
<dbReference type="EMBL" id="FMZM01000008">
    <property type="protein sequence ID" value="SDD51053.1"/>
    <property type="molecule type" value="Genomic_DNA"/>
</dbReference>
<name>A0A1G6VCD4_9ACTN</name>
<reference evidence="2 3" key="1">
    <citation type="submission" date="2016-10" db="EMBL/GenBank/DDBJ databases">
        <authorList>
            <person name="de Groot N.N."/>
        </authorList>
    </citation>
    <scope>NUCLEOTIDE SEQUENCE [LARGE SCALE GENOMIC DNA]</scope>
    <source>
        <strain evidence="2 3">CGMCC 4.6858</strain>
    </source>
</reference>
<keyword evidence="3" id="KW-1185">Reference proteome</keyword>
<organism evidence="2 3">
    <name type="scientific">Nocardioides lianchengensis</name>
    <dbReference type="NCBI Taxonomy" id="1045774"/>
    <lineage>
        <taxon>Bacteria</taxon>
        <taxon>Bacillati</taxon>
        <taxon>Actinomycetota</taxon>
        <taxon>Actinomycetes</taxon>
        <taxon>Propionibacteriales</taxon>
        <taxon>Nocardioidaceae</taxon>
        <taxon>Nocardioides</taxon>
    </lineage>
</organism>
<gene>
    <name evidence="2" type="ORF">SAMN05421872_108275</name>
</gene>
<accession>A0A1G6VCD4</accession>
<evidence type="ECO:0000313" key="2">
    <source>
        <dbReference type="EMBL" id="SDD51053.1"/>
    </source>
</evidence>
<proteinExistence type="predicted"/>
<dbReference type="AlphaFoldDB" id="A0A1G6VCD4"/>
<sequence>MSIADETEQFLRALSEPDADPRPRECLVCYVARRLRVRACDHRRLWTLRFRDLRSPRATSLEHRLWTQGVRCDCDLFHRNGFRVTSGPLVRDLLGTRPAGHDEQPACDGVHRTSTRPCALWEKRPRWDPWPPPEEDDTAPPF</sequence>
<evidence type="ECO:0008006" key="4">
    <source>
        <dbReference type="Google" id="ProtNLM"/>
    </source>
</evidence>
<dbReference type="Pfam" id="PF10905">
    <property type="entry name" value="DUF2695"/>
    <property type="match status" value="1"/>
</dbReference>
<dbReference type="Proteomes" id="UP000199034">
    <property type="component" value="Unassembled WGS sequence"/>
</dbReference>
<dbReference type="OrthoDB" id="4866170at2"/>
<protein>
    <recommendedName>
        <fullName evidence="4">DUF2695 domain-containing protein</fullName>
    </recommendedName>
</protein>
<feature type="region of interest" description="Disordered" evidence="1">
    <location>
        <begin position="123"/>
        <end position="142"/>
    </location>
</feature>
<dbReference type="RefSeq" id="WP_090858314.1">
    <property type="nucleotide sequence ID" value="NZ_FMZM01000008.1"/>
</dbReference>